<keyword evidence="4" id="KW-1185">Reference proteome</keyword>
<accession>A0AA39NDB6</accession>
<dbReference type="AlphaFoldDB" id="A0AA39NDB6"/>
<keyword evidence="1" id="KW-1133">Transmembrane helix</keyword>
<evidence type="ECO:0000259" key="2">
    <source>
        <dbReference type="Pfam" id="PF20153"/>
    </source>
</evidence>
<dbReference type="GeneID" id="85350756"/>
<feature type="domain" description="DUF6535" evidence="2">
    <location>
        <begin position="27"/>
        <end position="175"/>
    </location>
</feature>
<dbReference type="Proteomes" id="UP001175211">
    <property type="component" value="Unassembled WGS sequence"/>
</dbReference>
<organism evidence="3 4">
    <name type="scientific">Armillaria tabescens</name>
    <name type="common">Ringless honey mushroom</name>
    <name type="synonym">Agaricus tabescens</name>
    <dbReference type="NCBI Taxonomy" id="1929756"/>
    <lineage>
        <taxon>Eukaryota</taxon>
        <taxon>Fungi</taxon>
        <taxon>Dikarya</taxon>
        <taxon>Basidiomycota</taxon>
        <taxon>Agaricomycotina</taxon>
        <taxon>Agaricomycetes</taxon>
        <taxon>Agaricomycetidae</taxon>
        <taxon>Agaricales</taxon>
        <taxon>Marasmiineae</taxon>
        <taxon>Physalacriaceae</taxon>
        <taxon>Desarmillaria</taxon>
    </lineage>
</organism>
<protein>
    <recommendedName>
        <fullName evidence="2">DUF6535 domain-containing protein</fullName>
    </recommendedName>
</protein>
<evidence type="ECO:0000313" key="4">
    <source>
        <dbReference type="Proteomes" id="UP001175211"/>
    </source>
</evidence>
<proteinExistence type="predicted"/>
<dbReference type="EMBL" id="JAUEPS010000007">
    <property type="protein sequence ID" value="KAK0463548.1"/>
    <property type="molecule type" value="Genomic_DNA"/>
</dbReference>
<feature type="transmembrane region" description="Helical" evidence="1">
    <location>
        <begin position="156"/>
        <end position="174"/>
    </location>
</feature>
<gene>
    <name evidence="3" type="ORF">EV420DRAFT_1264087</name>
</gene>
<dbReference type="InterPro" id="IPR045338">
    <property type="entry name" value="DUF6535"/>
</dbReference>
<keyword evidence="1" id="KW-0472">Membrane</keyword>
<evidence type="ECO:0000313" key="3">
    <source>
        <dbReference type="EMBL" id="KAK0463548.1"/>
    </source>
</evidence>
<reference evidence="3" key="1">
    <citation type="submission" date="2023-06" db="EMBL/GenBank/DDBJ databases">
        <authorList>
            <consortium name="Lawrence Berkeley National Laboratory"/>
            <person name="Ahrendt S."/>
            <person name="Sahu N."/>
            <person name="Indic B."/>
            <person name="Wong-Bajracharya J."/>
            <person name="Merenyi Z."/>
            <person name="Ke H.-M."/>
            <person name="Monk M."/>
            <person name="Kocsube S."/>
            <person name="Drula E."/>
            <person name="Lipzen A."/>
            <person name="Balint B."/>
            <person name="Henrissat B."/>
            <person name="Andreopoulos B."/>
            <person name="Martin F.M."/>
            <person name="Harder C.B."/>
            <person name="Rigling D."/>
            <person name="Ford K.L."/>
            <person name="Foster G.D."/>
            <person name="Pangilinan J."/>
            <person name="Papanicolaou A."/>
            <person name="Barry K."/>
            <person name="LaButti K."/>
            <person name="Viragh M."/>
            <person name="Koriabine M."/>
            <person name="Yan M."/>
            <person name="Riley R."/>
            <person name="Champramary S."/>
            <person name="Plett K.L."/>
            <person name="Tsai I.J."/>
            <person name="Slot J."/>
            <person name="Sipos G."/>
            <person name="Plett J."/>
            <person name="Nagy L.G."/>
            <person name="Grigoriev I.V."/>
        </authorList>
    </citation>
    <scope>NUCLEOTIDE SEQUENCE</scope>
    <source>
        <strain evidence="3">CCBAS 213</strain>
    </source>
</reference>
<feature type="non-terminal residue" evidence="3">
    <location>
        <position position="233"/>
    </location>
</feature>
<feature type="transmembrane region" description="Helical" evidence="1">
    <location>
        <begin position="180"/>
        <end position="203"/>
    </location>
</feature>
<feature type="transmembrane region" description="Helical" evidence="1">
    <location>
        <begin position="49"/>
        <end position="71"/>
    </location>
</feature>
<sequence>MPHSCSDSHERYGTNSVPRTDATACECARLVRKYDEEVCKGWKEEIDTLLVFAGLFSAVTTPFIIDSYKWLYNSASTNSDTAFLSAHAEERINVCWFLSLALAISAASTGILCKQWLREYIKDAGRNSKDTLSVRQMRLEGLSAWKVEGIISTIPLLLQVALVLFFVGVLELLWPLNKTVALPVSIIVAFMIFFILFTTLAPSTQYCWVVLRRSLALLPPECPYKSPQSWLII</sequence>
<comment type="caution">
    <text evidence="3">The sequence shown here is derived from an EMBL/GenBank/DDBJ whole genome shotgun (WGS) entry which is preliminary data.</text>
</comment>
<evidence type="ECO:0000256" key="1">
    <source>
        <dbReference type="SAM" id="Phobius"/>
    </source>
</evidence>
<name>A0AA39NDB6_ARMTA</name>
<dbReference type="RefSeq" id="XP_060334858.1">
    <property type="nucleotide sequence ID" value="XM_060467208.1"/>
</dbReference>
<keyword evidence="1" id="KW-0812">Transmembrane</keyword>
<dbReference type="Pfam" id="PF20153">
    <property type="entry name" value="DUF6535"/>
    <property type="match status" value="1"/>
</dbReference>
<feature type="transmembrane region" description="Helical" evidence="1">
    <location>
        <begin position="91"/>
        <end position="113"/>
    </location>
</feature>